<gene>
    <name evidence="2" type="ORF">AGRA3207_001574</name>
</gene>
<keyword evidence="3" id="KW-1185">Reference proteome</keyword>
<dbReference type="EMBL" id="CP059572">
    <property type="protein sequence ID" value="QXJ20799.1"/>
    <property type="molecule type" value="Genomic_DNA"/>
</dbReference>
<reference evidence="2" key="1">
    <citation type="submission" date="2020-07" db="EMBL/GenBank/DDBJ databases">
        <authorList>
            <person name="Tarantini F.S."/>
            <person name="Hong K.W."/>
            <person name="Chan K.G."/>
        </authorList>
    </citation>
    <scope>NUCLEOTIDE SEQUENCE</scope>
    <source>
        <strain evidence="2">32-07</strain>
    </source>
</reference>
<keyword evidence="1" id="KW-0812">Transmembrane</keyword>
<protein>
    <recommendedName>
        <fullName evidence="4">NACHT domain-containing protein</fullName>
    </recommendedName>
</protein>
<evidence type="ECO:0000256" key="1">
    <source>
        <dbReference type="SAM" id="Phobius"/>
    </source>
</evidence>
<accession>A0ABX8QS46</accession>
<proteinExistence type="predicted"/>
<keyword evidence="1" id="KW-1133">Transmembrane helix</keyword>
<dbReference type="RefSeq" id="WP_231333904.1">
    <property type="nucleotide sequence ID" value="NZ_CP059572.1"/>
</dbReference>
<keyword evidence="1" id="KW-0472">Membrane</keyword>
<evidence type="ECO:0008006" key="4">
    <source>
        <dbReference type="Google" id="ProtNLM"/>
    </source>
</evidence>
<sequence length="596" mass="66541">MLVPARFLVGQPSLTDAIAAAVASELTPVTRLDPDLFALPPTDGARWLVLVDGVDEVPDISARRRVLRTIAGFMRDGDADHYRFVVATRHPAAGELDVFGSAVPRYTLLPFNDEEITELAAGWFGVPDADDTAARFTGLLRRTGYIDLARVPLIAVMLCLLYQAHGELPRGRRSDVYEEFIRHLRTRATERYDTTEQAEEALKRWGGTTVERGRRTMDHLPSLIERFAAQRREGETSLSPVDFLAGQPEAECPSEDLELRDHAWRRFLEEALLRSGLLTRRPGGLEFPHWTVLEYLAARHRTRDAEACSAELRRLIDRRWTKAPGVFFRHRTWSMSRHATDPLIALWRGIPAPIDRTDMSYAGFVLDAARRRDPEGTDRRLLEVAQRGGVEGGTFVALQARSGTAVPDEISTAALSTLVAVATSPPTRAVTGCERVLAADTLLRIDDERGVTALEDIAKDPDIIDVVDPWNLRSHHLQSLLFALIPLILYWPQLAVLSLPLIFFGPFDHVRARSISRRETIAALGALFRNPVFRSEARVQAARALSAFGDRRGYRSMASSLAKLAEDSTLDAVGRARLLKESSELEQESLAPHRHR</sequence>
<feature type="transmembrane region" description="Helical" evidence="1">
    <location>
        <begin position="480"/>
        <end position="504"/>
    </location>
</feature>
<evidence type="ECO:0000313" key="3">
    <source>
        <dbReference type="Proteomes" id="UP001049518"/>
    </source>
</evidence>
<evidence type="ECO:0000313" key="2">
    <source>
        <dbReference type="EMBL" id="QXJ20799.1"/>
    </source>
</evidence>
<dbReference type="Proteomes" id="UP001049518">
    <property type="component" value="Chromosome"/>
</dbReference>
<name>A0ABX8QS46_9ACTN</name>
<organism evidence="2 3">
    <name type="scientific">Actinomadura graeca</name>
    <dbReference type="NCBI Taxonomy" id="2750812"/>
    <lineage>
        <taxon>Bacteria</taxon>
        <taxon>Bacillati</taxon>
        <taxon>Actinomycetota</taxon>
        <taxon>Actinomycetes</taxon>
        <taxon>Streptosporangiales</taxon>
        <taxon>Thermomonosporaceae</taxon>
        <taxon>Actinomadura</taxon>
    </lineage>
</organism>